<proteinExistence type="predicted"/>
<gene>
    <name evidence="1" type="ORF">BN9_059360</name>
</gene>
<organism evidence="1 2">
    <name type="scientific">Albugo candida</name>
    <dbReference type="NCBI Taxonomy" id="65357"/>
    <lineage>
        <taxon>Eukaryota</taxon>
        <taxon>Sar</taxon>
        <taxon>Stramenopiles</taxon>
        <taxon>Oomycota</taxon>
        <taxon>Peronosporomycetes</taxon>
        <taxon>Albuginales</taxon>
        <taxon>Albuginaceae</taxon>
        <taxon>Albugo</taxon>
    </lineage>
</organism>
<keyword evidence="2" id="KW-1185">Reference proteome</keyword>
<dbReference type="InParanoid" id="A0A024GEH3"/>
<evidence type="ECO:0000313" key="1">
    <source>
        <dbReference type="EMBL" id="CCI45089.1"/>
    </source>
</evidence>
<sequence length="138" mass="16018">MADVISDFEVVATAKLGLDMLVCFCIHKSSAPTADISDIVEKILEMRFVSHAFVRDSLSLMESSGLIRVKYFFYREDWRKRMELLSDCVSLQLSRNTFIRLVMFCCGVINKRQVHSMFSVFIDSKKLTSKKRVHHSHY</sequence>
<protein>
    <submittedName>
        <fullName evidence="1">Uncharacterized protein</fullName>
    </submittedName>
</protein>
<accession>A0A024GEH3</accession>
<name>A0A024GEH3_9STRA</name>
<comment type="caution">
    <text evidence="1">The sequence shown here is derived from an EMBL/GenBank/DDBJ whole genome shotgun (WGS) entry which is preliminary data.</text>
</comment>
<dbReference type="Proteomes" id="UP000053237">
    <property type="component" value="Unassembled WGS sequence"/>
</dbReference>
<dbReference type="AlphaFoldDB" id="A0A024GEH3"/>
<dbReference type="EMBL" id="CAIX01000088">
    <property type="protein sequence ID" value="CCI45089.1"/>
    <property type="molecule type" value="Genomic_DNA"/>
</dbReference>
<evidence type="ECO:0000313" key="2">
    <source>
        <dbReference type="Proteomes" id="UP000053237"/>
    </source>
</evidence>
<reference evidence="1 2" key="1">
    <citation type="submission" date="2012-05" db="EMBL/GenBank/DDBJ databases">
        <title>Recombination and specialization in a pathogen metapopulation.</title>
        <authorList>
            <person name="Gardiner A."/>
            <person name="Kemen E."/>
            <person name="Schultz-Larsen T."/>
            <person name="MacLean D."/>
            <person name="Van Oosterhout C."/>
            <person name="Jones J.D.G."/>
        </authorList>
    </citation>
    <scope>NUCLEOTIDE SEQUENCE [LARGE SCALE GENOMIC DNA]</scope>
    <source>
        <strain evidence="1 2">Ac Nc2</strain>
    </source>
</reference>